<feature type="non-terminal residue" evidence="1">
    <location>
        <position position="126"/>
    </location>
</feature>
<accession>A0ABY7G6Q2</accession>
<gene>
    <name evidence="1" type="ORF">MAR_002617</name>
</gene>
<dbReference type="EMBL" id="CP111027">
    <property type="protein sequence ID" value="WAR29049.1"/>
    <property type="molecule type" value="Genomic_DNA"/>
</dbReference>
<evidence type="ECO:0000313" key="1">
    <source>
        <dbReference type="EMBL" id="WAR29049.1"/>
    </source>
</evidence>
<proteinExistence type="predicted"/>
<reference evidence="1" key="1">
    <citation type="submission" date="2022-11" db="EMBL/GenBank/DDBJ databases">
        <title>Centuries of genome instability and evolution in soft-shell clam transmissible cancer (bioRxiv).</title>
        <authorList>
            <person name="Hart S.F.M."/>
            <person name="Yonemitsu M.A."/>
            <person name="Giersch R.M."/>
            <person name="Beal B.F."/>
            <person name="Arriagada G."/>
            <person name="Davis B.W."/>
            <person name="Ostrander E.A."/>
            <person name="Goff S.P."/>
            <person name="Metzger M.J."/>
        </authorList>
    </citation>
    <scope>NUCLEOTIDE SEQUENCE</scope>
    <source>
        <strain evidence="1">MELC-2E11</strain>
        <tissue evidence="1">Siphon/mantle</tissue>
    </source>
</reference>
<keyword evidence="2" id="KW-1185">Reference proteome</keyword>
<organism evidence="1 2">
    <name type="scientific">Mya arenaria</name>
    <name type="common">Soft-shell clam</name>
    <dbReference type="NCBI Taxonomy" id="6604"/>
    <lineage>
        <taxon>Eukaryota</taxon>
        <taxon>Metazoa</taxon>
        <taxon>Spiralia</taxon>
        <taxon>Lophotrochozoa</taxon>
        <taxon>Mollusca</taxon>
        <taxon>Bivalvia</taxon>
        <taxon>Autobranchia</taxon>
        <taxon>Heteroconchia</taxon>
        <taxon>Euheterodonta</taxon>
        <taxon>Imparidentia</taxon>
        <taxon>Neoheterodontei</taxon>
        <taxon>Myida</taxon>
        <taxon>Myoidea</taxon>
        <taxon>Myidae</taxon>
        <taxon>Mya</taxon>
    </lineage>
</organism>
<dbReference type="Proteomes" id="UP001164746">
    <property type="component" value="Chromosome 16"/>
</dbReference>
<name>A0ABY7G6Q2_MYAAR</name>
<feature type="non-terminal residue" evidence="1">
    <location>
        <position position="1"/>
    </location>
</feature>
<protein>
    <submittedName>
        <fullName evidence="1">Uncharacterized protein</fullName>
    </submittedName>
</protein>
<evidence type="ECO:0000313" key="2">
    <source>
        <dbReference type="Proteomes" id="UP001164746"/>
    </source>
</evidence>
<sequence>SACSESQCGNYTNLTETTLRTDNSNPRHIPIPVGWYRYTGTDAGIMATSCPKGNNQCGAKQQVWIKGGLPAVSTGPVDVDACIRIENPNGEPLCCDLQNTICVENCGVFYIYLFRPLRGDTNFCFS</sequence>